<proteinExistence type="predicted"/>
<gene>
    <name evidence="2" type="ORF">AK812_SmicGene23903</name>
</gene>
<sequence length="400" mass="43910">MASIHVDDTRYAGDETSGGIWEKLHEVLKFGKLRKATDGWQKFCGRWERQSPETLEMEYSMTEYTKAIPMPKVPLQCKRSSESTARSSNTPSGSSESRARSTNTPSGSSESRARSTGTPLGSCFDEQDTGGGEVDHAEVIRYLEERISAADQADELSEGDRKLIGSIVGQLNWAARQSRYDLCYVASLVQQMAGRGRLDALRWLAQGVRRAQEDVVTRIPKLGCDLEDLVVLSVSDAAFGAMPGGASQGGILIMLVSSLATAFEHGDYVRAVFCELVDPTFNISRWKVCASKWPHILVTDARTGYDALSAETLPADRKIAIDVAVLRQGLLSEDSNNLVRWVPGAHMPCDGLTKWSHNKVLVELMTSGVWSLKDTPAAQKLRKAAAEKRSIWRRAQKTGA</sequence>
<evidence type="ECO:0000313" key="2">
    <source>
        <dbReference type="EMBL" id="OLP94108.1"/>
    </source>
</evidence>
<dbReference type="OrthoDB" id="409273at2759"/>
<dbReference type="Proteomes" id="UP000186817">
    <property type="component" value="Unassembled WGS sequence"/>
</dbReference>
<dbReference type="EMBL" id="LSRX01000556">
    <property type="protein sequence ID" value="OLP94108.1"/>
    <property type="molecule type" value="Genomic_DNA"/>
</dbReference>
<organism evidence="2 3">
    <name type="scientific">Symbiodinium microadriaticum</name>
    <name type="common">Dinoflagellate</name>
    <name type="synonym">Zooxanthella microadriatica</name>
    <dbReference type="NCBI Taxonomy" id="2951"/>
    <lineage>
        <taxon>Eukaryota</taxon>
        <taxon>Sar</taxon>
        <taxon>Alveolata</taxon>
        <taxon>Dinophyceae</taxon>
        <taxon>Suessiales</taxon>
        <taxon>Symbiodiniaceae</taxon>
        <taxon>Symbiodinium</taxon>
    </lineage>
</organism>
<feature type="region of interest" description="Disordered" evidence="1">
    <location>
        <begin position="70"/>
        <end position="132"/>
    </location>
</feature>
<reference evidence="2 3" key="1">
    <citation type="submission" date="2016-02" db="EMBL/GenBank/DDBJ databases">
        <title>Genome analysis of coral dinoflagellate symbionts highlights evolutionary adaptations to a symbiotic lifestyle.</title>
        <authorList>
            <person name="Aranda M."/>
            <person name="Li Y."/>
            <person name="Liew Y.J."/>
            <person name="Baumgarten S."/>
            <person name="Simakov O."/>
            <person name="Wilson M."/>
            <person name="Piel J."/>
            <person name="Ashoor H."/>
            <person name="Bougouffa S."/>
            <person name="Bajic V.B."/>
            <person name="Ryu T."/>
            <person name="Ravasi T."/>
            <person name="Bayer T."/>
            <person name="Micklem G."/>
            <person name="Kim H."/>
            <person name="Bhak J."/>
            <person name="Lajeunesse T.C."/>
            <person name="Voolstra C.R."/>
        </authorList>
    </citation>
    <scope>NUCLEOTIDE SEQUENCE [LARGE SCALE GENOMIC DNA]</scope>
    <source>
        <strain evidence="2 3">CCMP2467</strain>
    </source>
</reference>
<evidence type="ECO:0000256" key="1">
    <source>
        <dbReference type="SAM" id="MobiDB-lite"/>
    </source>
</evidence>
<comment type="caution">
    <text evidence="2">The sequence shown here is derived from an EMBL/GenBank/DDBJ whole genome shotgun (WGS) entry which is preliminary data.</text>
</comment>
<name>A0A1Q9DG12_SYMMI</name>
<dbReference type="AlphaFoldDB" id="A0A1Q9DG12"/>
<keyword evidence="3" id="KW-1185">Reference proteome</keyword>
<evidence type="ECO:0000313" key="3">
    <source>
        <dbReference type="Proteomes" id="UP000186817"/>
    </source>
</evidence>
<protein>
    <submittedName>
        <fullName evidence="2">Uncharacterized protein</fullName>
    </submittedName>
</protein>
<feature type="compositionally biased region" description="Polar residues" evidence="1">
    <location>
        <begin position="82"/>
        <end position="119"/>
    </location>
</feature>
<accession>A0A1Q9DG12</accession>